<gene>
    <name evidence="2" type="ORF">MBHS_00672</name>
</gene>
<evidence type="ECO:0000313" key="3">
    <source>
        <dbReference type="Proteomes" id="UP000236724"/>
    </source>
</evidence>
<dbReference type="Pfam" id="PF03235">
    <property type="entry name" value="GmrSD_N"/>
    <property type="match status" value="1"/>
</dbReference>
<dbReference type="AlphaFoldDB" id="A0A1H6F3X6"/>
<name>A0A1H6F3X6_9GAMM</name>
<feature type="domain" description="GmrSD restriction endonucleases N-terminal" evidence="1">
    <location>
        <begin position="15"/>
        <end position="261"/>
    </location>
</feature>
<dbReference type="InterPro" id="IPR004919">
    <property type="entry name" value="GmrSD_N"/>
</dbReference>
<evidence type="ECO:0000313" key="2">
    <source>
        <dbReference type="EMBL" id="SEH04820.1"/>
    </source>
</evidence>
<accession>A0A1H6F3X6</accession>
<dbReference type="PANTHER" id="PTHR37292:SF2">
    <property type="entry name" value="DUF262 DOMAIN-CONTAINING PROTEIN"/>
    <property type="match status" value="1"/>
</dbReference>
<dbReference type="Proteomes" id="UP000236724">
    <property type="component" value="Unassembled WGS sequence"/>
</dbReference>
<dbReference type="OrthoDB" id="7802453at2"/>
<reference evidence="2 3" key="1">
    <citation type="submission" date="2016-10" db="EMBL/GenBank/DDBJ databases">
        <authorList>
            <person name="de Groot N.N."/>
        </authorList>
    </citation>
    <scope>NUCLEOTIDE SEQUENCE [LARGE SCALE GENOMIC DNA]</scope>
    <source>
        <strain evidence="2">MBHS1</strain>
    </source>
</reference>
<proteinExistence type="predicted"/>
<protein>
    <recommendedName>
        <fullName evidence="1">GmrSD restriction endonucleases N-terminal domain-containing protein</fullName>
    </recommendedName>
</protein>
<keyword evidence="3" id="KW-1185">Reference proteome</keyword>
<dbReference type="PANTHER" id="PTHR37292">
    <property type="entry name" value="VNG6097C"/>
    <property type="match status" value="1"/>
</dbReference>
<dbReference type="EMBL" id="FMSV02000123">
    <property type="protein sequence ID" value="SEH04820.1"/>
    <property type="molecule type" value="Genomic_DNA"/>
</dbReference>
<sequence length="600" mass="68662">MPAISSTFDSQEPFLSELLRDIESGKIQLPDFQRPWVWDDVHIRALLASVSLSYPIGAAMLMQTGGDGARFYPRLIEGVELEKPPEPERLVLDGQQRLTSLYGALFCQNSVSTRDEKQKKLDRLYYFDLQKCLDPDADRLEAIISIPADRIIRADFGRKVKLDISSQEKEYEAGLVPANILLGTEFPTWRLGYMQHFQMDVKKINWITRFEQEVWMRLQQFKVPVIQLLRNTPKEAVCQVFEHVNTGGVALTVFELMTATFAADDFQLREDWDSRKEYLHQHDILQDVGGTEFLQAVTLLSSYKRYHAGGSAVSVKRKDVLNLKLDEYKKYAKLIEAGFINAARLLNLEKIFNKPNLPYGTQFVPLAAVCAYIGKNFEKNTVRNKLKKWYWCGVLGEMYGGANESRYAQDIQDLIAWIDGQSNNEPRTIRDATFSPLRLLSLQSRQSAAYKGLMALMIQQGSHDFASGDPIAHTNGFNLPVDIHHIFPRAWAQEQDIERYYWNSIVNKAPLTSRTNRILSGHAPSIYLERIFKRNAVSEEDLEEILATHFIEPENLYEDNFDDFLLNRASELLDVIEIVMGKPVSGRDSEEVQEEFGGVL</sequence>
<evidence type="ECO:0000259" key="1">
    <source>
        <dbReference type="Pfam" id="PF03235"/>
    </source>
</evidence>
<organism evidence="2 3">
    <name type="scientific">Candidatus Venteria ishoeyi</name>
    <dbReference type="NCBI Taxonomy" id="1899563"/>
    <lineage>
        <taxon>Bacteria</taxon>
        <taxon>Pseudomonadati</taxon>
        <taxon>Pseudomonadota</taxon>
        <taxon>Gammaproteobacteria</taxon>
        <taxon>Thiotrichales</taxon>
        <taxon>Thiotrichaceae</taxon>
        <taxon>Venteria</taxon>
    </lineage>
</organism>
<dbReference type="RefSeq" id="WP_103918843.1">
    <property type="nucleotide sequence ID" value="NZ_FMSV02000123.1"/>
</dbReference>